<dbReference type="InterPro" id="IPR008816">
    <property type="entry name" value="Gly_zipper_2TM_dom"/>
</dbReference>
<gene>
    <name evidence="3" type="ORF">E0W60_27255</name>
</gene>
<proteinExistence type="predicted"/>
<name>A0A4P7LGB9_9BURK</name>
<feature type="chain" id="PRO_5021016871" evidence="1">
    <location>
        <begin position="22"/>
        <end position="76"/>
    </location>
</feature>
<dbReference type="OrthoDB" id="8971088at2"/>
<dbReference type="Proteomes" id="UP000295294">
    <property type="component" value="Chromosome 2"/>
</dbReference>
<protein>
    <submittedName>
        <fullName evidence="3">Glycine zipper 2TM domain-containing protein</fullName>
    </submittedName>
</protein>
<dbReference type="EMBL" id="CP038635">
    <property type="protein sequence ID" value="QBY54668.1"/>
    <property type="molecule type" value="Genomic_DNA"/>
</dbReference>
<sequence>MKMIRAFSKATMAGIAVAALATGCADMTPKQRNTVIGAGVGAAGGAALTHGSAAGTLGGAALGGVVGNVMTDDHRR</sequence>
<accession>A0A4P7LGB9</accession>
<organism evidence="3 4">
    <name type="scientific">Cupriavidus oxalaticus</name>
    <dbReference type="NCBI Taxonomy" id="96344"/>
    <lineage>
        <taxon>Bacteria</taxon>
        <taxon>Pseudomonadati</taxon>
        <taxon>Pseudomonadota</taxon>
        <taxon>Betaproteobacteria</taxon>
        <taxon>Burkholderiales</taxon>
        <taxon>Burkholderiaceae</taxon>
        <taxon>Cupriavidus</taxon>
    </lineage>
</organism>
<keyword evidence="1" id="KW-0732">Signal</keyword>
<feature type="signal peptide" evidence="1">
    <location>
        <begin position="1"/>
        <end position="21"/>
    </location>
</feature>
<dbReference type="Pfam" id="PF05433">
    <property type="entry name" value="Rick_17kDa_Anti"/>
    <property type="match status" value="1"/>
</dbReference>
<evidence type="ECO:0000256" key="1">
    <source>
        <dbReference type="SAM" id="SignalP"/>
    </source>
</evidence>
<dbReference type="AlphaFoldDB" id="A0A4P7LGB9"/>
<reference evidence="3 4" key="1">
    <citation type="submission" date="2019-03" db="EMBL/GenBank/DDBJ databases">
        <title>Efficiently degradation of phenoxyalkanoic acid herbicides by Cupriavidus oxalaticus strain X32.</title>
        <authorList>
            <person name="Sheng X."/>
        </authorList>
    </citation>
    <scope>NUCLEOTIDE SEQUENCE [LARGE SCALE GENOMIC DNA]</scope>
    <source>
        <strain evidence="3 4">X32</strain>
    </source>
</reference>
<evidence type="ECO:0000313" key="4">
    <source>
        <dbReference type="Proteomes" id="UP000295294"/>
    </source>
</evidence>
<evidence type="ECO:0000259" key="2">
    <source>
        <dbReference type="Pfam" id="PF05433"/>
    </source>
</evidence>
<dbReference type="KEGG" id="cox:E0W60_27255"/>
<dbReference type="PROSITE" id="PS51257">
    <property type="entry name" value="PROKAR_LIPOPROTEIN"/>
    <property type="match status" value="1"/>
</dbReference>
<dbReference type="GO" id="GO:0019867">
    <property type="term" value="C:outer membrane"/>
    <property type="evidence" value="ECO:0007669"/>
    <property type="project" value="InterPro"/>
</dbReference>
<feature type="domain" description="Glycine zipper 2TM" evidence="2">
    <location>
        <begin position="34"/>
        <end position="70"/>
    </location>
</feature>
<evidence type="ECO:0000313" key="3">
    <source>
        <dbReference type="EMBL" id="QBY54668.1"/>
    </source>
</evidence>
<dbReference type="RefSeq" id="WP_135706127.1">
    <property type="nucleotide sequence ID" value="NZ_CP038635.1"/>
</dbReference>